<reference evidence="3 4" key="1">
    <citation type="submission" date="2016-10" db="EMBL/GenBank/DDBJ databases">
        <authorList>
            <person name="de Groot N.N."/>
        </authorList>
    </citation>
    <scope>NUCLEOTIDE SEQUENCE [LARGE SCALE GENOMIC DNA]</scope>
    <source>
        <strain evidence="3 4">DSM 23553</strain>
    </source>
</reference>
<dbReference type="Gene3D" id="3.40.50.2300">
    <property type="match status" value="1"/>
</dbReference>
<dbReference type="PANTHER" id="PTHR43228">
    <property type="entry name" value="TWO-COMPONENT RESPONSE REGULATOR"/>
    <property type="match status" value="1"/>
</dbReference>
<evidence type="ECO:0000259" key="2">
    <source>
        <dbReference type="PROSITE" id="PS50110"/>
    </source>
</evidence>
<dbReference type="STRING" id="390640.SAMN04488034_103254"/>
<dbReference type="SMART" id="SM00448">
    <property type="entry name" value="REC"/>
    <property type="match status" value="1"/>
</dbReference>
<evidence type="ECO:0000313" key="3">
    <source>
        <dbReference type="EMBL" id="SEE95295.1"/>
    </source>
</evidence>
<dbReference type="CDD" id="cd00156">
    <property type="entry name" value="REC"/>
    <property type="match status" value="1"/>
</dbReference>
<dbReference type="PROSITE" id="PS50110">
    <property type="entry name" value="RESPONSE_REGULATORY"/>
    <property type="match status" value="1"/>
</dbReference>
<protein>
    <submittedName>
        <fullName evidence="3">Response regulator receiver domain-containing protein</fullName>
    </submittedName>
</protein>
<dbReference type="SUPFAM" id="SSF52172">
    <property type="entry name" value="CheY-like"/>
    <property type="match status" value="1"/>
</dbReference>
<evidence type="ECO:0000313" key="4">
    <source>
        <dbReference type="Proteomes" id="UP000199448"/>
    </source>
</evidence>
<dbReference type="AlphaFoldDB" id="A0A1H5N137"/>
<proteinExistence type="predicted"/>
<keyword evidence="4" id="KW-1185">Reference proteome</keyword>
<organism evidence="3 4">
    <name type="scientific">Salinimicrobium catena</name>
    <dbReference type="NCBI Taxonomy" id="390640"/>
    <lineage>
        <taxon>Bacteria</taxon>
        <taxon>Pseudomonadati</taxon>
        <taxon>Bacteroidota</taxon>
        <taxon>Flavobacteriia</taxon>
        <taxon>Flavobacteriales</taxon>
        <taxon>Flavobacteriaceae</taxon>
        <taxon>Salinimicrobium</taxon>
    </lineage>
</organism>
<dbReference type="InterPro" id="IPR001789">
    <property type="entry name" value="Sig_transdc_resp-reg_receiver"/>
</dbReference>
<feature type="modified residue" description="4-aspartylphosphate" evidence="1">
    <location>
        <position position="58"/>
    </location>
</feature>
<dbReference type="Pfam" id="PF00072">
    <property type="entry name" value="Response_reg"/>
    <property type="match status" value="1"/>
</dbReference>
<accession>A0A1H5N137</accession>
<name>A0A1H5N137_9FLAO</name>
<feature type="domain" description="Response regulatory" evidence="2">
    <location>
        <begin position="7"/>
        <end position="124"/>
    </location>
</feature>
<dbReference type="InterPro" id="IPR011006">
    <property type="entry name" value="CheY-like_superfamily"/>
</dbReference>
<dbReference type="Proteomes" id="UP000199448">
    <property type="component" value="Unassembled WGS sequence"/>
</dbReference>
<dbReference type="EMBL" id="FNUG01000003">
    <property type="protein sequence ID" value="SEE95295.1"/>
    <property type="molecule type" value="Genomic_DNA"/>
</dbReference>
<dbReference type="GO" id="GO:0000160">
    <property type="term" value="P:phosphorelay signal transduction system"/>
    <property type="evidence" value="ECO:0007669"/>
    <property type="project" value="InterPro"/>
</dbReference>
<gene>
    <name evidence="3" type="ORF">SAMN04488034_103254</name>
</gene>
<dbReference type="OrthoDB" id="794741at2"/>
<evidence type="ECO:0000256" key="1">
    <source>
        <dbReference type="PROSITE-ProRule" id="PRU00169"/>
    </source>
</evidence>
<dbReference type="PANTHER" id="PTHR43228:SF6">
    <property type="entry name" value="RESPONSE REGULATOR RECEIVER"/>
    <property type="match status" value="1"/>
</dbReference>
<dbReference type="InterPro" id="IPR052048">
    <property type="entry name" value="ST_Response_Regulator"/>
</dbReference>
<sequence>MITIPLRILLVEDNEADVILTKRTIKKIVEKPEIAVVEDLTACRERMVNFAPDVVISDYNLPSCTGLDVLQLVQEIDGSVPFIFLTGTINDEELAANTILAGAWGYILKKDMNDLEERLKPLLKKVVFNLSSKDELRERLRENRIAVNQIYDYLESLNSDNKEQKENIIRIKENLSKFDLGDEDGKA</sequence>
<keyword evidence="1" id="KW-0597">Phosphoprotein</keyword>